<dbReference type="AlphaFoldDB" id="A0A1G6USR4"/>
<feature type="signal peptide" evidence="1">
    <location>
        <begin position="1"/>
        <end position="22"/>
    </location>
</feature>
<accession>A0A1G6USR4</accession>
<organism evidence="2 3">
    <name type="scientific">Bradyrhizobium brasilense</name>
    <dbReference type="NCBI Taxonomy" id="1419277"/>
    <lineage>
        <taxon>Bacteria</taxon>
        <taxon>Pseudomonadati</taxon>
        <taxon>Pseudomonadota</taxon>
        <taxon>Alphaproteobacteria</taxon>
        <taxon>Hyphomicrobiales</taxon>
        <taxon>Nitrobacteraceae</taxon>
        <taxon>Bradyrhizobium</taxon>
    </lineage>
</organism>
<dbReference type="Proteomes" id="UP000199245">
    <property type="component" value="Unassembled WGS sequence"/>
</dbReference>
<evidence type="ECO:0000313" key="3">
    <source>
        <dbReference type="Proteomes" id="UP000199245"/>
    </source>
</evidence>
<dbReference type="RefSeq" id="WP_092082994.1">
    <property type="nucleotide sequence ID" value="NZ_FMZW01000011.1"/>
</dbReference>
<evidence type="ECO:0000256" key="1">
    <source>
        <dbReference type="SAM" id="SignalP"/>
    </source>
</evidence>
<dbReference type="EMBL" id="FMZW01000011">
    <property type="protein sequence ID" value="SDD44470.1"/>
    <property type="molecule type" value="Genomic_DNA"/>
</dbReference>
<evidence type="ECO:0000313" key="2">
    <source>
        <dbReference type="EMBL" id="SDD44470.1"/>
    </source>
</evidence>
<reference evidence="2 3" key="1">
    <citation type="submission" date="2016-10" db="EMBL/GenBank/DDBJ databases">
        <authorList>
            <person name="de Groot N.N."/>
        </authorList>
    </citation>
    <scope>NUCLEOTIDE SEQUENCE [LARGE SCALE GENOMIC DNA]</scope>
    <source>
        <strain evidence="2 3">R5</strain>
    </source>
</reference>
<name>A0A1G6USR4_9BRAD</name>
<keyword evidence="1" id="KW-0732">Signal</keyword>
<sequence>MHFIFRFALVLSPILLLSPARAASPEDRYIAARDVAIAKFAKLSNDNKINEAVDKAEAAARDELKGQLTAILSQPARPGFAPAQLNLDTLYKGDMGFGMLDGLRFDADTGRDGAKIGEKRADGSFVEPKAHIIVTTEPLFTRWLHEHKTWWDKGSKNVPQQVDAALKFEGLYTQAISTDAAVVNFDELPIAKPASATLAYGFLAGRTQDSFPDQADEVFVAALAGGKMYVAYGEIEPAVQVPACTAVRTDYNKKADAAAEKLERRQITRQAYDKLGDLHQQGEDAFKRCFTERAPQQPAFAAATRQAQALLEAAIGK</sequence>
<gene>
    <name evidence="2" type="ORF">SAMN05216337_101191</name>
</gene>
<feature type="chain" id="PRO_5011763800" evidence="1">
    <location>
        <begin position="23"/>
        <end position="317"/>
    </location>
</feature>
<proteinExistence type="predicted"/>
<protein>
    <submittedName>
        <fullName evidence="2">Uncharacterized protein</fullName>
    </submittedName>
</protein>